<accession>A0ABV9Y8Z3</accession>
<feature type="domain" description="iHD-CE" evidence="2">
    <location>
        <begin position="47"/>
        <end position="293"/>
    </location>
</feature>
<sequence>MGAGGRGGGEVRDQPAGVAEVLSALDERPAPGVRCGPFRIPADGSARARTARAAASAAHVGPLDLLVTGGDEDRESYERHLAGPLERRLVARAAQRDLSDRSAASEEIAWWLFHRWVATREDQPAVLEAIPVDDRPTRKVLVDVLDRLTRLFRLPPGDLGVPQRLDLKSRTTHLGGVEVRERLLGLLLVVGHTLAVEPIALSPVVVEHLGVPNPVDLAELRTTLGEATWEPIRIGLGLVAECRHEAVPEALREHVARVDAVLGAVHSVAEDDVHLQPLRHLPARASADRVEPAAHDGHPIFAVPVTRFRLEQTRVRELLMGEQLYGDRSLAIRELYQNALDACRYRQARQDYRIALGLPGGWTGRIGFDQGVDDQGRHYLRCTDNGIGMGAQELREVFSQAGVRFADRSEFLEEQAQWAERGVHLYPNSRFGIGVMSYFMPADEIEVTTCRMDRHDGRPGRSGGCGSSAPATCSASGRSPTAARSPARP</sequence>
<comment type="caution">
    <text evidence="3">The sequence shown here is derived from an EMBL/GenBank/DDBJ whole genome shotgun (WGS) entry which is preliminary data.</text>
</comment>
<keyword evidence="4" id="KW-1185">Reference proteome</keyword>
<dbReference type="Pfam" id="PF24401">
    <property type="entry name" value="iHD-CE"/>
    <property type="match status" value="1"/>
</dbReference>
<evidence type="ECO:0000313" key="3">
    <source>
        <dbReference type="EMBL" id="MFC5059195.1"/>
    </source>
</evidence>
<organism evidence="3 4">
    <name type="scientific">Saccharothrix xinjiangensis</name>
    <dbReference type="NCBI Taxonomy" id="204798"/>
    <lineage>
        <taxon>Bacteria</taxon>
        <taxon>Bacillati</taxon>
        <taxon>Actinomycetota</taxon>
        <taxon>Actinomycetes</taxon>
        <taxon>Pseudonocardiales</taxon>
        <taxon>Pseudonocardiaceae</taxon>
        <taxon>Saccharothrix</taxon>
    </lineage>
</organism>
<dbReference type="EMBL" id="JBHSJB010000037">
    <property type="protein sequence ID" value="MFC5059195.1"/>
    <property type="molecule type" value="Genomic_DNA"/>
</dbReference>
<dbReference type="SUPFAM" id="SSF55874">
    <property type="entry name" value="ATPase domain of HSP90 chaperone/DNA topoisomerase II/histidine kinase"/>
    <property type="match status" value="1"/>
</dbReference>
<reference evidence="4" key="1">
    <citation type="journal article" date="2019" name="Int. J. Syst. Evol. Microbiol.">
        <title>The Global Catalogue of Microorganisms (GCM) 10K type strain sequencing project: providing services to taxonomists for standard genome sequencing and annotation.</title>
        <authorList>
            <consortium name="The Broad Institute Genomics Platform"/>
            <consortium name="The Broad Institute Genome Sequencing Center for Infectious Disease"/>
            <person name="Wu L."/>
            <person name="Ma J."/>
        </authorList>
    </citation>
    <scope>NUCLEOTIDE SEQUENCE [LARGE SCALE GENOMIC DNA]</scope>
    <source>
        <strain evidence="4">KCTC 12848</strain>
    </source>
</reference>
<feature type="region of interest" description="Disordered" evidence="1">
    <location>
        <begin position="455"/>
        <end position="489"/>
    </location>
</feature>
<proteinExistence type="predicted"/>
<dbReference type="Proteomes" id="UP001595833">
    <property type="component" value="Unassembled WGS sequence"/>
</dbReference>
<dbReference type="Gene3D" id="3.30.565.10">
    <property type="entry name" value="Histidine kinase-like ATPase, C-terminal domain"/>
    <property type="match status" value="1"/>
</dbReference>
<evidence type="ECO:0000259" key="2">
    <source>
        <dbReference type="Pfam" id="PF24401"/>
    </source>
</evidence>
<dbReference type="InterPro" id="IPR020575">
    <property type="entry name" value="Hsp90_N"/>
</dbReference>
<name>A0ABV9Y8Z3_9PSEU</name>
<gene>
    <name evidence="3" type="ORF">ACFPFM_36235</name>
</gene>
<evidence type="ECO:0000313" key="4">
    <source>
        <dbReference type="Proteomes" id="UP001595833"/>
    </source>
</evidence>
<dbReference type="InterPro" id="IPR036890">
    <property type="entry name" value="HATPase_C_sf"/>
</dbReference>
<dbReference type="InterPro" id="IPR056506">
    <property type="entry name" value="iHD-CE"/>
</dbReference>
<protein>
    <recommendedName>
        <fullName evidence="2">iHD-CE domain-containing protein</fullName>
    </recommendedName>
</protein>
<dbReference type="RefSeq" id="WP_344039176.1">
    <property type="nucleotide sequence ID" value="NZ_BAAAKE010000015.1"/>
</dbReference>
<dbReference type="PRINTS" id="PR00775">
    <property type="entry name" value="HEATSHOCK90"/>
</dbReference>
<evidence type="ECO:0000256" key="1">
    <source>
        <dbReference type="SAM" id="MobiDB-lite"/>
    </source>
</evidence>